<keyword evidence="4" id="KW-0479">Metal-binding</keyword>
<dbReference type="GO" id="GO:0034085">
    <property type="term" value="P:establishment of sister chromatid cohesion"/>
    <property type="evidence" value="ECO:0007669"/>
    <property type="project" value="TreeGrafter"/>
</dbReference>
<evidence type="ECO:0000256" key="12">
    <source>
        <dbReference type="ARBA" id="ARBA00023242"/>
    </source>
</evidence>
<feature type="region of interest" description="Disordered" evidence="13">
    <location>
        <begin position="18"/>
        <end position="69"/>
    </location>
</feature>
<feature type="compositionally biased region" description="Basic and acidic residues" evidence="13">
    <location>
        <begin position="360"/>
        <end position="379"/>
    </location>
</feature>
<dbReference type="Pfam" id="PF13307">
    <property type="entry name" value="Helicase_C_2"/>
    <property type="match status" value="1"/>
</dbReference>
<dbReference type="Gene3D" id="3.40.50.300">
    <property type="entry name" value="P-loop containing nucleotide triphosphate hydrolases"/>
    <property type="match status" value="2"/>
</dbReference>
<keyword evidence="9" id="KW-0408">Iron</keyword>
<feature type="domain" description="Helicase ATP-binding" evidence="14">
    <location>
        <begin position="1"/>
        <end position="283"/>
    </location>
</feature>
<dbReference type="PANTHER" id="PTHR11472">
    <property type="entry name" value="DNA REPAIR DEAD HELICASE RAD3/XP-D SUBFAMILY MEMBER"/>
    <property type="match status" value="1"/>
</dbReference>
<evidence type="ECO:0000256" key="13">
    <source>
        <dbReference type="SAM" id="MobiDB-lite"/>
    </source>
</evidence>
<dbReference type="PROSITE" id="PS51193">
    <property type="entry name" value="HELICASE_ATP_BIND_2"/>
    <property type="match status" value="1"/>
</dbReference>
<dbReference type="InterPro" id="IPR014013">
    <property type="entry name" value="Helic_SF1/SF2_ATP-bd_DinG/Rad3"/>
</dbReference>
<dbReference type="GO" id="GO:0006139">
    <property type="term" value="P:nucleobase-containing compound metabolic process"/>
    <property type="evidence" value="ECO:0007669"/>
    <property type="project" value="InterPro"/>
</dbReference>
<name>A0A1E7EKP6_9STRA</name>
<comment type="similarity">
    <text evidence="3">Belongs to the DEAD box helicase family. DEAH subfamily. DDX11/CHL1 sub-subfamily.</text>
</comment>
<evidence type="ECO:0000256" key="1">
    <source>
        <dbReference type="ARBA" id="ARBA00001966"/>
    </source>
</evidence>
<sequence>MKKKNKTFIPGTAEWLLQRQQQSQSQSQSQQQHQSALSSSRPETDLLSSSSSISQTLVLPPPPPLPPPQILYAARTHSQLSQFVQEIRKTKWGKTLRVVALGSRGQGLCGEFTNTSTNTTSTTTTTKKKKFLSESKLTEACLELRKSSKKCSQYVNNESIATLALHGLVEATDLEDIAKLGKTNNTCAYYATRMSIPIAQLIVLPYSLLCSKKSRVSLGLQIHSNTLVLVDEAHNLPDAISNLNSVTITKSMTVKAQQQLDNYLIRYVDKLSSSNLRLLGQLKLLIRGLISSMTTTTGGEGGEHQKQRYLLSSSQFLVSQRLETINLFPVLRYMEESKLSQKLLGFMTAPSSKSSSSTKVEGDNNKRDGNNDDGGDKADNVSVTSHISPMSVLETFLEKLTYANDDDGQVVIDKGTECYEGGSNTADNSSSNNDNDNNITSSYEKEPQLRFCVLNPAVQARDELWTSPRAIALVGGTLQPLDVMMRELVPGNIATHAATAQSIDDFWAFTCGHVVDPSHVLLQSLTKVDGVNIDVRHKTRSTQAVTTAIGKALVRLCQSVPHGVVVFLPSYKYEAVLVDAWRKRTAAGTSSPKSIWNQLEETTTVIREPKQASQVESTLTRYSRNATKSSRGALLLSVVGGKLSEGINFADDLCRCVVVVGLPFADRSDPLLQEKLKLVANGSIGIGNGNSSNSNMLQSTAARDYYRSLCLRAVNQSVGRAIRHAKDWATIVLMDERYPADEAIARGLPSWLTDSTPSWRRDLGDLNSVIRRTETFFATRTSS</sequence>
<dbReference type="Pfam" id="PF06733">
    <property type="entry name" value="DEAD_2"/>
    <property type="match status" value="1"/>
</dbReference>
<evidence type="ECO:0000259" key="14">
    <source>
        <dbReference type="PROSITE" id="PS51193"/>
    </source>
</evidence>
<evidence type="ECO:0000313" key="16">
    <source>
        <dbReference type="Proteomes" id="UP000095751"/>
    </source>
</evidence>
<organism evidence="15 16">
    <name type="scientific">Fragilariopsis cylindrus CCMP1102</name>
    <dbReference type="NCBI Taxonomy" id="635003"/>
    <lineage>
        <taxon>Eukaryota</taxon>
        <taxon>Sar</taxon>
        <taxon>Stramenopiles</taxon>
        <taxon>Ochrophyta</taxon>
        <taxon>Bacillariophyta</taxon>
        <taxon>Bacillariophyceae</taxon>
        <taxon>Bacillariophycidae</taxon>
        <taxon>Bacillariales</taxon>
        <taxon>Bacillariaceae</taxon>
        <taxon>Fragilariopsis</taxon>
    </lineage>
</organism>
<dbReference type="EMBL" id="KV784408">
    <property type="protein sequence ID" value="OEU06464.1"/>
    <property type="molecule type" value="Genomic_DNA"/>
</dbReference>
<comment type="cofactor">
    <cofactor evidence="1">
        <name>[4Fe-4S] cluster</name>
        <dbReference type="ChEBI" id="CHEBI:49883"/>
    </cofactor>
</comment>
<dbReference type="AlphaFoldDB" id="A0A1E7EKP6"/>
<dbReference type="InterPro" id="IPR006554">
    <property type="entry name" value="Helicase-like_DEXD_c2"/>
</dbReference>
<dbReference type="GO" id="GO:0016818">
    <property type="term" value="F:hydrolase activity, acting on acid anhydrides, in phosphorus-containing anhydrides"/>
    <property type="evidence" value="ECO:0007669"/>
    <property type="project" value="InterPro"/>
</dbReference>
<dbReference type="InterPro" id="IPR045028">
    <property type="entry name" value="DinG/Rad3-like"/>
</dbReference>
<dbReference type="SMART" id="SM00488">
    <property type="entry name" value="DEXDc2"/>
    <property type="match status" value="1"/>
</dbReference>
<evidence type="ECO:0000256" key="8">
    <source>
        <dbReference type="ARBA" id="ARBA00022840"/>
    </source>
</evidence>
<gene>
    <name evidence="15" type="ORF">FRACYDRAFT_200746</name>
</gene>
<protein>
    <submittedName>
        <fullName evidence="15">DNA repair helicase</fullName>
    </submittedName>
</protein>
<evidence type="ECO:0000256" key="7">
    <source>
        <dbReference type="ARBA" id="ARBA00022806"/>
    </source>
</evidence>
<dbReference type="InterPro" id="IPR006555">
    <property type="entry name" value="ATP-dep_Helicase_C"/>
</dbReference>
<dbReference type="GO" id="GO:0003678">
    <property type="term" value="F:DNA helicase activity"/>
    <property type="evidence" value="ECO:0007669"/>
    <property type="project" value="InterPro"/>
</dbReference>
<evidence type="ECO:0000256" key="10">
    <source>
        <dbReference type="ARBA" id="ARBA00023014"/>
    </source>
</evidence>
<dbReference type="InParanoid" id="A0A1E7EKP6"/>
<reference evidence="15 16" key="1">
    <citation type="submission" date="2016-09" db="EMBL/GenBank/DDBJ databases">
        <title>Extensive genetic diversity and differential bi-allelic expression allows diatom success in the polar Southern Ocean.</title>
        <authorList>
            <consortium name="DOE Joint Genome Institute"/>
            <person name="Mock T."/>
            <person name="Otillar R.P."/>
            <person name="Strauss J."/>
            <person name="Dupont C."/>
            <person name="Frickenhaus S."/>
            <person name="Maumus F."/>
            <person name="Mcmullan M."/>
            <person name="Sanges R."/>
            <person name="Schmutz J."/>
            <person name="Toseland A."/>
            <person name="Valas R."/>
            <person name="Veluchamy A."/>
            <person name="Ward B.J."/>
            <person name="Allen A."/>
            <person name="Barry K."/>
            <person name="Falciatore A."/>
            <person name="Ferrante M."/>
            <person name="Fortunato A.E."/>
            <person name="Gloeckner G."/>
            <person name="Gruber A."/>
            <person name="Hipkin R."/>
            <person name="Janech M."/>
            <person name="Kroth P."/>
            <person name="Leese F."/>
            <person name="Lindquist E."/>
            <person name="Lyon B.R."/>
            <person name="Martin J."/>
            <person name="Mayer C."/>
            <person name="Parker M."/>
            <person name="Quesneville H."/>
            <person name="Raymond J."/>
            <person name="Uhlig C."/>
            <person name="Valentin K.U."/>
            <person name="Worden A.Z."/>
            <person name="Armbrust E.V."/>
            <person name="Bowler C."/>
            <person name="Green B."/>
            <person name="Moulton V."/>
            <person name="Van Oosterhout C."/>
            <person name="Grigoriev I."/>
        </authorList>
    </citation>
    <scope>NUCLEOTIDE SEQUENCE [LARGE SCALE GENOMIC DNA]</scope>
    <source>
        <strain evidence="15 16">CCMP1102</strain>
    </source>
</reference>
<evidence type="ECO:0000256" key="9">
    <source>
        <dbReference type="ARBA" id="ARBA00023004"/>
    </source>
</evidence>
<dbReference type="InterPro" id="IPR027417">
    <property type="entry name" value="P-loop_NTPase"/>
</dbReference>
<accession>A0A1E7EKP6</accession>
<keyword evidence="11" id="KW-0413">Isomerase</keyword>
<evidence type="ECO:0000256" key="4">
    <source>
        <dbReference type="ARBA" id="ARBA00022723"/>
    </source>
</evidence>
<keyword evidence="5" id="KW-0547">Nucleotide-binding</keyword>
<evidence type="ECO:0000313" key="15">
    <source>
        <dbReference type="EMBL" id="OEU06464.1"/>
    </source>
</evidence>
<evidence type="ECO:0000256" key="3">
    <source>
        <dbReference type="ARBA" id="ARBA00008435"/>
    </source>
</evidence>
<dbReference type="InterPro" id="IPR010614">
    <property type="entry name" value="RAD3-like_helicase_DEAD"/>
</dbReference>
<proteinExistence type="inferred from homology"/>
<dbReference type="KEGG" id="fcy:FRACYDRAFT_200746"/>
<dbReference type="GO" id="GO:0046872">
    <property type="term" value="F:metal ion binding"/>
    <property type="evidence" value="ECO:0007669"/>
    <property type="project" value="UniProtKB-KW"/>
</dbReference>
<dbReference type="GO" id="GO:0003677">
    <property type="term" value="F:DNA binding"/>
    <property type="evidence" value="ECO:0007669"/>
    <property type="project" value="InterPro"/>
</dbReference>
<keyword evidence="12" id="KW-0539">Nucleus</keyword>
<keyword evidence="6" id="KW-0378">Hydrolase</keyword>
<dbReference type="SMART" id="SM00491">
    <property type="entry name" value="HELICc2"/>
    <property type="match status" value="1"/>
</dbReference>
<feature type="compositionally biased region" description="Pro residues" evidence="13">
    <location>
        <begin position="59"/>
        <end position="69"/>
    </location>
</feature>
<evidence type="ECO:0000256" key="6">
    <source>
        <dbReference type="ARBA" id="ARBA00022801"/>
    </source>
</evidence>
<dbReference type="PANTHER" id="PTHR11472:SF41">
    <property type="entry name" value="ATP-DEPENDENT DNA HELICASE DDX11-RELATED"/>
    <property type="match status" value="1"/>
</dbReference>
<feature type="region of interest" description="Disordered" evidence="13">
    <location>
        <begin position="348"/>
        <end position="383"/>
    </location>
</feature>
<dbReference type="NCBIfam" id="TIGR00604">
    <property type="entry name" value="rad3"/>
    <property type="match status" value="1"/>
</dbReference>
<evidence type="ECO:0000256" key="5">
    <source>
        <dbReference type="ARBA" id="ARBA00022741"/>
    </source>
</evidence>
<dbReference type="GO" id="GO:0051536">
    <property type="term" value="F:iron-sulfur cluster binding"/>
    <property type="evidence" value="ECO:0007669"/>
    <property type="project" value="UniProtKB-KW"/>
</dbReference>
<dbReference type="GO" id="GO:0005524">
    <property type="term" value="F:ATP binding"/>
    <property type="evidence" value="ECO:0007669"/>
    <property type="project" value="UniProtKB-KW"/>
</dbReference>
<dbReference type="OrthoDB" id="267079at2759"/>
<keyword evidence="7 15" id="KW-0347">Helicase</keyword>
<keyword evidence="8" id="KW-0067">ATP-binding</keyword>
<feature type="compositionally biased region" description="Low complexity" evidence="13">
    <location>
        <begin position="18"/>
        <end position="58"/>
    </location>
</feature>
<comment type="subcellular location">
    <subcellularLocation>
        <location evidence="2">Nucleus</location>
    </subcellularLocation>
</comment>
<dbReference type="InterPro" id="IPR013020">
    <property type="entry name" value="Rad3/Chl1-like"/>
</dbReference>
<evidence type="ECO:0000256" key="2">
    <source>
        <dbReference type="ARBA" id="ARBA00004123"/>
    </source>
</evidence>
<dbReference type="Proteomes" id="UP000095751">
    <property type="component" value="Unassembled WGS sequence"/>
</dbReference>
<keyword evidence="16" id="KW-1185">Reference proteome</keyword>
<feature type="region of interest" description="Disordered" evidence="13">
    <location>
        <begin position="421"/>
        <end position="442"/>
    </location>
</feature>
<evidence type="ECO:0000256" key="11">
    <source>
        <dbReference type="ARBA" id="ARBA00023235"/>
    </source>
</evidence>
<dbReference type="GO" id="GO:0005634">
    <property type="term" value="C:nucleus"/>
    <property type="evidence" value="ECO:0007669"/>
    <property type="project" value="UniProtKB-SubCell"/>
</dbReference>
<feature type="compositionally biased region" description="Low complexity" evidence="13">
    <location>
        <begin position="423"/>
        <end position="442"/>
    </location>
</feature>
<keyword evidence="10" id="KW-0411">Iron-sulfur</keyword>